<dbReference type="AlphaFoldDB" id="C1F2M2"/>
<dbReference type="EMBL" id="CP001472">
    <property type="protein sequence ID" value="ACO34029.1"/>
    <property type="molecule type" value="Genomic_DNA"/>
</dbReference>
<feature type="region of interest" description="Disordered" evidence="1">
    <location>
        <begin position="1"/>
        <end position="34"/>
    </location>
</feature>
<dbReference type="Proteomes" id="UP000002207">
    <property type="component" value="Chromosome"/>
</dbReference>
<dbReference type="HOGENOM" id="CLU_3371475_0_0_0"/>
<evidence type="ECO:0000256" key="1">
    <source>
        <dbReference type="SAM" id="MobiDB-lite"/>
    </source>
</evidence>
<dbReference type="InParanoid" id="C1F2M2"/>
<evidence type="ECO:0000313" key="3">
    <source>
        <dbReference type="Proteomes" id="UP000002207"/>
    </source>
</evidence>
<dbReference type="KEGG" id="aca:ACP_2682"/>
<evidence type="ECO:0000313" key="2">
    <source>
        <dbReference type="EMBL" id="ACO34029.1"/>
    </source>
</evidence>
<accession>C1F2M2</accession>
<keyword evidence="3" id="KW-1185">Reference proteome</keyword>
<name>C1F2M2_ACIC5</name>
<sequence>MYQGTGSAVPRRTEKIEGFGPRNGGWMEHESEDS</sequence>
<reference evidence="2 3" key="1">
    <citation type="journal article" date="2009" name="Appl. Environ. Microbiol.">
        <title>Three genomes from the phylum Acidobacteria provide insight into the lifestyles of these microorganisms in soils.</title>
        <authorList>
            <person name="Ward N.L."/>
            <person name="Challacombe J.F."/>
            <person name="Janssen P.H."/>
            <person name="Henrissat B."/>
            <person name="Coutinho P.M."/>
            <person name="Wu M."/>
            <person name="Xie G."/>
            <person name="Haft D.H."/>
            <person name="Sait M."/>
            <person name="Badger J."/>
            <person name="Barabote R.D."/>
            <person name="Bradley B."/>
            <person name="Brettin T.S."/>
            <person name="Brinkac L.M."/>
            <person name="Bruce D."/>
            <person name="Creasy T."/>
            <person name="Daugherty S.C."/>
            <person name="Davidsen T.M."/>
            <person name="DeBoy R.T."/>
            <person name="Detter J.C."/>
            <person name="Dodson R.J."/>
            <person name="Durkin A.S."/>
            <person name="Ganapathy A."/>
            <person name="Gwinn-Giglio M."/>
            <person name="Han C.S."/>
            <person name="Khouri H."/>
            <person name="Kiss H."/>
            <person name="Kothari S.P."/>
            <person name="Madupu R."/>
            <person name="Nelson K.E."/>
            <person name="Nelson W.C."/>
            <person name="Paulsen I."/>
            <person name="Penn K."/>
            <person name="Ren Q."/>
            <person name="Rosovitz M.J."/>
            <person name="Selengut J.D."/>
            <person name="Shrivastava S."/>
            <person name="Sullivan S.A."/>
            <person name="Tapia R."/>
            <person name="Thompson L.S."/>
            <person name="Watkins K.L."/>
            <person name="Yang Q."/>
            <person name="Yu C."/>
            <person name="Zafar N."/>
            <person name="Zhou L."/>
            <person name="Kuske C.R."/>
        </authorList>
    </citation>
    <scope>NUCLEOTIDE SEQUENCE [LARGE SCALE GENOMIC DNA]</scope>
    <source>
        <strain evidence="3">ATCC 51196 / DSM 11244 / BCRC 80197 / JCM 7670 / NBRC 15755 / NCIMB 13165 / 161</strain>
    </source>
</reference>
<proteinExistence type="predicted"/>
<protein>
    <submittedName>
        <fullName evidence="2">Uncharacterized protein</fullName>
    </submittedName>
</protein>
<gene>
    <name evidence="2" type="ordered locus">ACP_2682</name>
</gene>
<organism evidence="2 3">
    <name type="scientific">Acidobacterium capsulatum (strain ATCC 51196 / DSM 11244 / BCRC 80197 / JCM 7670 / NBRC 15755 / NCIMB 13165 / 161)</name>
    <dbReference type="NCBI Taxonomy" id="240015"/>
    <lineage>
        <taxon>Bacteria</taxon>
        <taxon>Pseudomonadati</taxon>
        <taxon>Acidobacteriota</taxon>
        <taxon>Terriglobia</taxon>
        <taxon>Terriglobales</taxon>
        <taxon>Acidobacteriaceae</taxon>
        <taxon>Acidobacterium</taxon>
    </lineage>
</organism>